<sequence length="259" mass="30947">MQLKKQVHEVRDLIYIHHNNYDQYVITYGIEFKEFMESLSVKLKYLLLLKHRFNDGEFNMHTLLEFVPQEKMDVLMNDGVYGYGNFCWIDFNGIEGLNDLSGQEIAELLYLGHIKQHLKQPFYQKLRNRFAYLAHDDGWFNKVYYRELDDFYEMLGNVVGIKMSQLHTRKSLFNLRKNKPFPAVSGKTLSQISHLIKEGIVISLRNREEIKQRIEIPIWVIGDYIDMDDMYEEALKIEKNNCQAKLVYEKKTDEWKLLM</sequence>
<accession>A0A9C7GDF6</accession>
<proteinExistence type="predicted"/>
<dbReference type="Proteomes" id="UP000789845">
    <property type="component" value="Unassembled WGS sequence"/>
</dbReference>
<dbReference type="EMBL" id="CAKJTG010000032">
    <property type="protein sequence ID" value="CAG9610298.1"/>
    <property type="molecule type" value="Genomic_DNA"/>
</dbReference>
<evidence type="ECO:0008006" key="3">
    <source>
        <dbReference type="Google" id="ProtNLM"/>
    </source>
</evidence>
<evidence type="ECO:0000313" key="2">
    <source>
        <dbReference type="Proteomes" id="UP000789845"/>
    </source>
</evidence>
<reference evidence="1" key="1">
    <citation type="submission" date="2021-10" db="EMBL/GenBank/DDBJ databases">
        <authorList>
            <person name="Criscuolo A."/>
        </authorList>
    </citation>
    <scope>NUCLEOTIDE SEQUENCE</scope>
    <source>
        <strain evidence="1">CIP111885</strain>
    </source>
</reference>
<dbReference type="RefSeq" id="WP_354002359.1">
    <property type="nucleotide sequence ID" value="NZ_CAKJTG010000032.1"/>
</dbReference>
<organism evidence="1 2">
    <name type="scientific">Pseudoneobacillus rhizosphaerae</name>
    <dbReference type="NCBI Taxonomy" id="2880968"/>
    <lineage>
        <taxon>Bacteria</taxon>
        <taxon>Bacillati</taxon>
        <taxon>Bacillota</taxon>
        <taxon>Bacilli</taxon>
        <taxon>Bacillales</taxon>
        <taxon>Bacillaceae</taxon>
        <taxon>Pseudoneobacillus</taxon>
    </lineage>
</organism>
<dbReference type="AlphaFoldDB" id="A0A9C7GDF6"/>
<keyword evidence="2" id="KW-1185">Reference proteome</keyword>
<gene>
    <name evidence="1" type="ORF">NEOCIP111885_04053</name>
</gene>
<name>A0A9C7GDF6_9BACI</name>
<evidence type="ECO:0000313" key="1">
    <source>
        <dbReference type="EMBL" id="CAG9610298.1"/>
    </source>
</evidence>
<comment type="caution">
    <text evidence="1">The sequence shown here is derived from an EMBL/GenBank/DDBJ whole genome shotgun (WGS) entry which is preliminary data.</text>
</comment>
<protein>
    <recommendedName>
        <fullName evidence="3">Oxalate:formate antiporter</fullName>
    </recommendedName>
</protein>